<dbReference type="PANTHER" id="PTHR47481:SF30">
    <property type="entry name" value="CCHC-TYPE DOMAIN-CONTAINING PROTEIN"/>
    <property type="match status" value="1"/>
</dbReference>
<reference evidence="2" key="1">
    <citation type="submission" date="2019-08" db="EMBL/GenBank/DDBJ databases">
        <title>Reference gene set and small RNA set construction with multiple tissues from Davidia involucrata Baill.</title>
        <authorList>
            <person name="Yang H."/>
            <person name="Zhou C."/>
            <person name="Li G."/>
            <person name="Wang J."/>
            <person name="Gao P."/>
            <person name="Wang M."/>
            <person name="Wang R."/>
            <person name="Zhao Y."/>
        </authorList>
    </citation>
    <scope>NUCLEOTIDE SEQUENCE</scope>
    <source>
        <tissue evidence="2">Mixed with DoveR01_LX</tissue>
    </source>
</reference>
<feature type="region of interest" description="Disordered" evidence="1">
    <location>
        <begin position="237"/>
        <end position="259"/>
    </location>
</feature>
<evidence type="ECO:0000313" key="2">
    <source>
        <dbReference type="EMBL" id="MPA79085.1"/>
    </source>
</evidence>
<dbReference type="AlphaFoldDB" id="A0A5B7CDP5"/>
<dbReference type="EMBL" id="GHES01048526">
    <property type="protein sequence ID" value="MPA79085.1"/>
    <property type="molecule type" value="Transcribed_RNA"/>
</dbReference>
<protein>
    <submittedName>
        <fullName evidence="2">Putative retrovirus-related Pol polyprotein</fullName>
        <ecNumber evidence="2">2.7.11.1</ecNumber>
    </submittedName>
</protein>
<accession>A0A5B7CDP5</accession>
<dbReference type="EC" id="2.7.11.1" evidence="2"/>
<evidence type="ECO:0000256" key="1">
    <source>
        <dbReference type="SAM" id="MobiDB-lite"/>
    </source>
</evidence>
<proteinExistence type="predicted"/>
<gene>
    <name evidence="2" type="ORF">Din_048526</name>
</gene>
<name>A0A5B7CDP5_DAVIN</name>
<dbReference type="PANTHER" id="PTHR47481">
    <property type="match status" value="1"/>
</dbReference>
<keyword evidence="2" id="KW-0808">Transferase</keyword>
<dbReference type="Pfam" id="PF14223">
    <property type="entry name" value="Retrotran_gag_2"/>
    <property type="match status" value="1"/>
</dbReference>
<dbReference type="GO" id="GO:0004674">
    <property type="term" value="F:protein serine/threonine kinase activity"/>
    <property type="evidence" value="ECO:0007669"/>
    <property type="project" value="UniProtKB-EC"/>
</dbReference>
<organism evidence="2">
    <name type="scientific">Davidia involucrata</name>
    <name type="common">Dove tree</name>
    <dbReference type="NCBI Taxonomy" id="16924"/>
    <lineage>
        <taxon>Eukaryota</taxon>
        <taxon>Viridiplantae</taxon>
        <taxon>Streptophyta</taxon>
        <taxon>Embryophyta</taxon>
        <taxon>Tracheophyta</taxon>
        <taxon>Spermatophyta</taxon>
        <taxon>Magnoliopsida</taxon>
        <taxon>eudicotyledons</taxon>
        <taxon>Gunneridae</taxon>
        <taxon>Pentapetalae</taxon>
        <taxon>asterids</taxon>
        <taxon>Cornales</taxon>
        <taxon>Nyssaceae</taxon>
        <taxon>Davidia</taxon>
    </lineage>
</organism>
<sequence length="259" mass="28484">MASSSSSITSLSSTLPSGLTFLLNNVSSLIPIKLDSTNYIIWKTLMQNTFRANQLFGYIDGSIPCPPLEIINSSGDQLANPLYLQWIIIDNHLLSCITATLTPSILPHVVGFSHAFEVWFALAQRHSSLSRSHIHELKLKLMNIKKDTTMEAYLDQIKQYVDRLASAGTPIPTEDIVLYTLNGLPSEYASFKTSIRTKSEPISVTDLNSLLGSEEIHLAMKNSSTPSFDNIVAFTASRRNGPQGGRSSNSPSQFSNNHP</sequence>